<dbReference type="Pfam" id="PF13614">
    <property type="entry name" value="AAA_31"/>
    <property type="match status" value="1"/>
</dbReference>
<organism evidence="2 3">
    <name type="scientific">Myxococcus llanfairpwllgwyngyllgogerychwyrndrobwllllantysiliogogogochensis</name>
    <dbReference type="NCBI Taxonomy" id="2590453"/>
    <lineage>
        <taxon>Bacteria</taxon>
        <taxon>Pseudomonadati</taxon>
        <taxon>Myxococcota</taxon>
        <taxon>Myxococcia</taxon>
        <taxon>Myxococcales</taxon>
        <taxon>Cystobacterineae</taxon>
        <taxon>Myxococcaceae</taxon>
        <taxon>Myxococcus</taxon>
    </lineage>
</organism>
<reference evidence="2 3" key="1">
    <citation type="submission" date="2019-06" db="EMBL/GenBank/DDBJ databases">
        <authorList>
            <person name="Livingstone P."/>
            <person name="Whitworth D."/>
        </authorList>
    </citation>
    <scope>NUCLEOTIDE SEQUENCE [LARGE SCALE GENOMIC DNA]</scope>
    <source>
        <strain evidence="2 3">AM401</strain>
    </source>
</reference>
<evidence type="ECO:0000313" key="2">
    <source>
        <dbReference type="EMBL" id="TQF14245.1"/>
    </source>
</evidence>
<proteinExistence type="predicted"/>
<dbReference type="SUPFAM" id="SSF52540">
    <property type="entry name" value="P-loop containing nucleoside triphosphate hydrolases"/>
    <property type="match status" value="1"/>
</dbReference>
<dbReference type="Gene3D" id="3.40.50.300">
    <property type="entry name" value="P-loop containing nucleotide triphosphate hydrolases"/>
    <property type="match status" value="1"/>
</dbReference>
<evidence type="ECO:0000259" key="1">
    <source>
        <dbReference type="Pfam" id="PF13614"/>
    </source>
</evidence>
<dbReference type="AlphaFoldDB" id="A0A540WZ19"/>
<dbReference type="CDD" id="cd02042">
    <property type="entry name" value="ParAB_family"/>
    <property type="match status" value="1"/>
</dbReference>
<dbReference type="InterPro" id="IPR050678">
    <property type="entry name" value="DNA_Partitioning_ATPase"/>
</dbReference>
<dbReference type="PANTHER" id="PTHR13696:SF52">
    <property type="entry name" value="PARA FAMILY PROTEIN CT_582"/>
    <property type="match status" value="1"/>
</dbReference>
<evidence type="ECO:0000313" key="3">
    <source>
        <dbReference type="Proteomes" id="UP000315369"/>
    </source>
</evidence>
<comment type="caution">
    <text evidence="2">The sequence shown here is derived from an EMBL/GenBank/DDBJ whole genome shotgun (WGS) entry which is preliminary data.</text>
</comment>
<dbReference type="OrthoDB" id="9785810at2"/>
<protein>
    <submittedName>
        <fullName evidence="2">AAA family ATPase</fullName>
    </submittedName>
</protein>
<dbReference type="Proteomes" id="UP000315369">
    <property type="component" value="Unassembled WGS sequence"/>
</dbReference>
<dbReference type="PANTHER" id="PTHR13696">
    <property type="entry name" value="P-LOOP CONTAINING NUCLEOSIDE TRIPHOSPHATE HYDROLASE"/>
    <property type="match status" value="1"/>
</dbReference>
<name>A0A540WZ19_9BACT</name>
<feature type="domain" description="AAA" evidence="1">
    <location>
        <begin position="2"/>
        <end position="196"/>
    </location>
</feature>
<dbReference type="InterPro" id="IPR027417">
    <property type="entry name" value="P-loop_NTPase"/>
</dbReference>
<dbReference type="EMBL" id="VIFM01000074">
    <property type="protein sequence ID" value="TQF14245.1"/>
    <property type="molecule type" value="Genomic_DNA"/>
</dbReference>
<accession>A0A540WZ19</accession>
<keyword evidence="3" id="KW-1185">Reference proteome</keyword>
<sequence length="285" mass="31234">MTKIISFINLKGGVGKTTSTVAIAEFLADEHRKNVLVVDLDPQTNATVALISEEEWQRRDDAGQTLKQLFKDKLEKTNVFNVNDAIVRNVSNLHGGIPRLALLPSSLGLIELQDQLALIPGGNFYAISPVDVLAGALRPVLDGFDYVLIDCPPNLGIITLNGIGMSNGYVIPVVPDILSTYGVPQILNRIETFASTKGISVPSKGIIVSKYRVQSVLHNSRLSQMQQAAARNELPPVFPTVIPEAAKIAEAVDFEARVNTLRQKYGYGNNYERYSELTKDFVRLC</sequence>
<gene>
    <name evidence="2" type="ORF">FJV41_19900</name>
</gene>
<dbReference type="InterPro" id="IPR025669">
    <property type="entry name" value="AAA_dom"/>
</dbReference>